<dbReference type="EMBL" id="CADCSY010000104">
    <property type="protein sequence ID" value="CAA9252345.1"/>
    <property type="molecule type" value="Genomic_DNA"/>
</dbReference>
<evidence type="ECO:0000313" key="1">
    <source>
        <dbReference type="EMBL" id="CAA9252345.1"/>
    </source>
</evidence>
<accession>A0A6J4IJV9</accession>
<reference evidence="1" key="1">
    <citation type="submission" date="2020-02" db="EMBL/GenBank/DDBJ databases">
        <authorList>
            <person name="Meier V. D."/>
        </authorList>
    </citation>
    <scope>NUCLEOTIDE SEQUENCE</scope>
    <source>
        <strain evidence="1">AVDCRST_MAG20</strain>
    </source>
</reference>
<dbReference type="AlphaFoldDB" id="A0A6J4IJV9"/>
<protein>
    <submittedName>
        <fullName evidence="1">Uncharacterized protein</fullName>
    </submittedName>
</protein>
<proteinExistence type="predicted"/>
<name>A0A6J4IJV9_9ACTN</name>
<gene>
    <name evidence="1" type="ORF">AVDCRST_MAG20-2323</name>
</gene>
<organism evidence="1">
    <name type="scientific">uncultured Acidimicrobiales bacterium</name>
    <dbReference type="NCBI Taxonomy" id="310071"/>
    <lineage>
        <taxon>Bacteria</taxon>
        <taxon>Bacillati</taxon>
        <taxon>Actinomycetota</taxon>
        <taxon>Acidimicrobiia</taxon>
        <taxon>Acidimicrobiales</taxon>
        <taxon>environmental samples</taxon>
    </lineage>
</organism>
<sequence length="44" mass="5019">MIAGLLRSIDRGPRTGMTWARAHVFSLSAMTLESERERRCPSDR</sequence>